<name>A0A6A4GSY0_9AGAR</name>
<evidence type="ECO:0000313" key="2">
    <source>
        <dbReference type="EMBL" id="KAE9388871.1"/>
    </source>
</evidence>
<feature type="region of interest" description="Disordered" evidence="1">
    <location>
        <begin position="41"/>
        <end position="78"/>
    </location>
</feature>
<proteinExistence type="predicted"/>
<keyword evidence="3" id="KW-1185">Reference proteome</keyword>
<gene>
    <name evidence="2" type="ORF">BT96DRAFT_1072330</name>
</gene>
<evidence type="ECO:0000313" key="3">
    <source>
        <dbReference type="Proteomes" id="UP000799118"/>
    </source>
</evidence>
<evidence type="ECO:0000256" key="1">
    <source>
        <dbReference type="SAM" id="MobiDB-lite"/>
    </source>
</evidence>
<accession>A0A6A4GSY0</accession>
<organism evidence="2 3">
    <name type="scientific">Gymnopus androsaceus JB14</name>
    <dbReference type="NCBI Taxonomy" id="1447944"/>
    <lineage>
        <taxon>Eukaryota</taxon>
        <taxon>Fungi</taxon>
        <taxon>Dikarya</taxon>
        <taxon>Basidiomycota</taxon>
        <taxon>Agaricomycotina</taxon>
        <taxon>Agaricomycetes</taxon>
        <taxon>Agaricomycetidae</taxon>
        <taxon>Agaricales</taxon>
        <taxon>Marasmiineae</taxon>
        <taxon>Omphalotaceae</taxon>
        <taxon>Gymnopus</taxon>
    </lineage>
</organism>
<dbReference type="Proteomes" id="UP000799118">
    <property type="component" value="Unassembled WGS sequence"/>
</dbReference>
<dbReference type="EMBL" id="ML769722">
    <property type="protein sequence ID" value="KAE9388871.1"/>
    <property type="molecule type" value="Genomic_DNA"/>
</dbReference>
<dbReference type="AlphaFoldDB" id="A0A6A4GSY0"/>
<sequence length="167" mass="18652">MDSDQAIASGCFGGLKLQSLFKGRSKQIVCPVPAVLERNVSQPAPSMKAEKDERDFLSPSRDSTFGSPSDWRLPDESVLPPYTAGRKETLEGALAAEQTIDSSLDELEPELHRSSWAWVPRELRPRHSKSLTAFMHNHRFNITLKYLGLETAWKAEFSHGLAGRSWA</sequence>
<reference evidence="2" key="1">
    <citation type="journal article" date="2019" name="Environ. Microbiol.">
        <title>Fungal ecological strategies reflected in gene transcription - a case study of two litter decomposers.</title>
        <authorList>
            <person name="Barbi F."/>
            <person name="Kohler A."/>
            <person name="Barry K."/>
            <person name="Baskaran P."/>
            <person name="Daum C."/>
            <person name="Fauchery L."/>
            <person name="Ihrmark K."/>
            <person name="Kuo A."/>
            <person name="LaButti K."/>
            <person name="Lipzen A."/>
            <person name="Morin E."/>
            <person name="Grigoriev I.V."/>
            <person name="Henrissat B."/>
            <person name="Lindahl B."/>
            <person name="Martin F."/>
        </authorList>
    </citation>
    <scope>NUCLEOTIDE SEQUENCE</scope>
    <source>
        <strain evidence="2">JB14</strain>
    </source>
</reference>
<protein>
    <submittedName>
        <fullName evidence="2">Uncharacterized protein</fullName>
    </submittedName>
</protein>